<comment type="caution">
    <text evidence="6">The sequence shown here is derived from an EMBL/GenBank/DDBJ whole genome shotgun (WGS) entry which is preliminary data.</text>
</comment>
<feature type="domain" description="Rod shape-determining protein MreC beta-barrel core" evidence="5">
    <location>
        <begin position="1"/>
        <end position="125"/>
    </location>
</feature>
<dbReference type="PANTHER" id="PTHR34138">
    <property type="entry name" value="CELL SHAPE-DETERMINING PROTEIN MREC"/>
    <property type="match status" value="1"/>
</dbReference>
<evidence type="ECO:0000256" key="2">
    <source>
        <dbReference type="ARBA" id="ARBA00013855"/>
    </source>
</evidence>
<proteinExistence type="inferred from homology"/>
<reference evidence="6" key="1">
    <citation type="submission" date="2019-08" db="EMBL/GenBank/DDBJ databases">
        <authorList>
            <person name="Kucharzyk K."/>
            <person name="Murdoch R.W."/>
            <person name="Higgins S."/>
            <person name="Loffler F."/>
        </authorList>
    </citation>
    <scope>NUCLEOTIDE SEQUENCE</scope>
</reference>
<dbReference type="InterPro" id="IPR055342">
    <property type="entry name" value="MreC_beta-barrel_core"/>
</dbReference>
<evidence type="ECO:0000256" key="4">
    <source>
        <dbReference type="ARBA" id="ARBA00032089"/>
    </source>
</evidence>
<keyword evidence="3" id="KW-0133">Cell shape</keyword>
<evidence type="ECO:0000259" key="5">
    <source>
        <dbReference type="Pfam" id="PF04085"/>
    </source>
</evidence>
<evidence type="ECO:0000256" key="1">
    <source>
        <dbReference type="ARBA" id="ARBA00009369"/>
    </source>
</evidence>
<organism evidence="6">
    <name type="scientific">bioreactor metagenome</name>
    <dbReference type="NCBI Taxonomy" id="1076179"/>
    <lineage>
        <taxon>unclassified sequences</taxon>
        <taxon>metagenomes</taxon>
        <taxon>ecological metagenomes</taxon>
    </lineage>
</organism>
<protein>
    <recommendedName>
        <fullName evidence="2">Cell shape-determining protein MreC</fullName>
    </recommendedName>
    <alternativeName>
        <fullName evidence="4">Cell shape protein MreC</fullName>
    </alternativeName>
</protein>
<dbReference type="InterPro" id="IPR007221">
    <property type="entry name" value="MreC"/>
</dbReference>
<dbReference type="Gene3D" id="2.40.10.340">
    <property type="entry name" value="Rod shape-determining protein MreC, domain 1"/>
    <property type="match status" value="1"/>
</dbReference>
<evidence type="ECO:0000256" key="3">
    <source>
        <dbReference type="ARBA" id="ARBA00022960"/>
    </source>
</evidence>
<evidence type="ECO:0000313" key="6">
    <source>
        <dbReference type="EMBL" id="MPN13870.1"/>
    </source>
</evidence>
<sequence>MTVIDAGGLVGRVVKTGATYSKVYSILDSRSSVSVKSLRTDDLGVVVGDHDLMGDGLCKMEYIDSDAEIVEGDEIVTSGLSDYYPEGISVGYVKEIHQDENGLTKYAVIEPKVDFKHLDTLIVIKDLQNKPPDAEVD</sequence>
<dbReference type="InterPro" id="IPR042177">
    <property type="entry name" value="Cell/Rod_1"/>
</dbReference>
<comment type="similarity">
    <text evidence="1">Belongs to the MreC family.</text>
</comment>
<dbReference type="InterPro" id="IPR042175">
    <property type="entry name" value="Cell/Rod_MreC_2"/>
</dbReference>
<dbReference type="GO" id="GO:0008360">
    <property type="term" value="P:regulation of cell shape"/>
    <property type="evidence" value="ECO:0007669"/>
    <property type="project" value="UniProtKB-KW"/>
</dbReference>
<dbReference type="GO" id="GO:0005886">
    <property type="term" value="C:plasma membrane"/>
    <property type="evidence" value="ECO:0007669"/>
    <property type="project" value="TreeGrafter"/>
</dbReference>
<gene>
    <name evidence="6" type="primary">mreC_15</name>
    <name evidence="6" type="ORF">SDC9_161196</name>
</gene>
<dbReference type="EMBL" id="VSSQ01060422">
    <property type="protein sequence ID" value="MPN13870.1"/>
    <property type="molecule type" value="Genomic_DNA"/>
</dbReference>
<name>A0A645FIT3_9ZZZZ</name>
<dbReference type="Gene3D" id="2.40.10.350">
    <property type="entry name" value="Rod shape-determining protein MreC, domain 2"/>
    <property type="match status" value="1"/>
</dbReference>
<dbReference type="Pfam" id="PF04085">
    <property type="entry name" value="MreC"/>
    <property type="match status" value="1"/>
</dbReference>
<dbReference type="PANTHER" id="PTHR34138:SF1">
    <property type="entry name" value="CELL SHAPE-DETERMINING PROTEIN MREC"/>
    <property type="match status" value="1"/>
</dbReference>
<accession>A0A645FIT3</accession>
<dbReference type="AlphaFoldDB" id="A0A645FIT3"/>